<sequence length="96" mass="11478">MSKEYKAIKNFIHNELGLTKEDVIKEIRPLIKQMTERCFNNTYGNDNNIQGWIRCMVKDEINNRHYNLVPKMVEKVLREEMLGNLEIIVRNKNIKD</sequence>
<evidence type="ECO:0000313" key="2">
    <source>
        <dbReference type="Proteomes" id="UP000095591"/>
    </source>
</evidence>
<dbReference type="EMBL" id="CYXP01000006">
    <property type="protein sequence ID" value="CUN22244.1"/>
    <property type="molecule type" value="Genomic_DNA"/>
</dbReference>
<dbReference type="RefSeq" id="WP_036612505.1">
    <property type="nucleotide sequence ID" value="NZ_CAJSZN010000001.1"/>
</dbReference>
<proteinExistence type="predicted"/>
<dbReference type="AlphaFoldDB" id="A0A173V5C4"/>
<evidence type="ECO:0000313" key="1">
    <source>
        <dbReference type="EMBL" id="CUN22244.1"/>
    </source>
</evidence>
<dbReference type="Proteomes" id="UP000095591">
    <property type="component" value="Unassembled WGS sequence"/>
</dbReference>
<reference evidence="1 2" key="1">
    <citation type="submission" date="2015-09" db="EMBL/GenBank/DDBJ databases">
        <authorList>
            <consortium name="Pathogen Informatics"/>
        </authorList>
    </citation>
    <scope>NUCLEOTIDE SEQUENCE [LARGE SCALE GENOMIC DNA]</scope>
    <source>
        <strain evidence="1 2">2789STDY5608872</strain>
    </source>
</reference>
<organism evidence="1 2">
    <name type="scientific">Parabacteroides distasonis</name>
    <dbReference type="NCBI Taxonomy" id="823"/>
    <lineage>
        <taxon>Bacteria</taxon>
        <taxon>Pseudomonadati</taxon>
        <taxon>Bacteroidota</taxon>
        <taxon>Bacteroidia</taxon>
        <taxon>Bacteroidales</taxon>
        <taxon>Tannerellaceae</taxon>
        <taxon>Parabacteroides</taxon>
    </lineage>
</organism>
<gene>
    <name evidence="1" type="ORF">ERS852429_02626</name>
</gene>
<protein>
    <submittedName>
        <fullName evidence="1">Uncharacterized protein</fullName>
    </submittedName>
</protein>
<name>A0A173V5C4_PARDI</name>
<accession>A0A173V5C4</accession>